<name>A0A2I0JY16_PUNGR</name>
<dbReference type="EMBL" id="PGOL01001118">
    <property type="protein sequence ID" value="PKI60720.1"/>
    <property type="molecule type" value="Genomic_DNA"/>
</dbReference>
<evidence type="ECO:0000256" key="1">
    <source>
        <dbReference type="SAM" id="MobiDB-lite"/>
    </source>
</evidence>
<dbReference type="AlphaFoldDB" id="A0A2I0JY16"/>
<feature type="compositionally biased region" description="Basic and acidic residues" evidence="1">
    <location>
        <begin position="1"/>
        <end position="11"/>
    </location>
</feature>
<evidence type="ECO:0000313" key="2">
    <source>
        <dbReference type="EMBL" id="PKI60720.1"/>
    </source>
</evidence>
<sequence>MNKAPESIRFEAEEDSPDQYGPRKLSATFLQGGPKGGGRPSLRWAKGTHGSLPRDLAVSSMAQSVAKGASPVRI</sequence>
<protein>
    <submittedName>
        <fullName evidence="2">Uncharacterized protein</fullName>
    </submittedName>
</protein>
<gene>
    <name evidence="2" type="ORF">CRG98_018881</name>
</gene>
<comment type="caution">
    <text evidence="2">The sequence shown here is derived from an EMBL/GenBank/DDBJ whole genome shotgun (WGS) entry which is preliminary data.</text>
</comment>
<dbReference type="Proteomes" id="UP000233551">
    <property type="component" value="Unassembled WGS sequence"/>
</dbReference>
<evidence type="ECO:0000313" key="3">
    <source>
        <dbReference type="Proteomes" id="UP000233551"/>
    </source>
</evidence>
<accession>A0A2I0JY16</accession>
<reference evidence="2 3" key="1">
    <citation type="submission" date="2017-11" db="EMBL/GenBank/DDBJ databases">
        <title>De-novo sequencing of pomegranate (Punica granatum L.) genome.</title>
        <authorList>
            <person name="Akparov Z."/>
            <person name="Amiraslanov A."/>
            <person name="Hajiyeva S."/>
            <person name="Abbasov M."/>
            <person name="Kaur K."/>
            <person name="Hamwieh A."/>
            <person name="Solovyev V."/>
            <person name="Salamov A."/>
            <person name="Braich B."/>
            <person name="Kosarev P."/>
            <person name="Mahmoud A."/>
            <person name="Hajiyev E."/>
            <person name="Babayeva S."/>
            <person name="Izzatullayeva V."/>
            <person name="Mammadov A."/>
            <person name="Mammadov A."/>
            <person name="Sharifova S."/>
            <person name="Ojaghi J."/>
            <person name="Eynullazada K."/>
            <person name="Bayramov B."/>
            <person name="Abdulazimova A."/>
            <person name="Shahmuradov I."/>
        </authorList>
    </citation>
    <scope>NUCLEOTIDE SEQUENCE [LARGE SCALE GENOMIC DNA]</scope>
    <source>
        <strain evidence="3">cv. AG2017</strain>
        <tissue evidence="2">Leaf</tissue>
    </source>
</reference>
<proteinExistence type="predicted"/>
<feature type="region of interest" description="Disordered" evidence="1">
    <location>
        <begin position="1"/>
        <end position="51"/>
    </location>
</feature>
<keyword evidence="3" id="KW-1185">Reference proteome</keyword>
<organism evidence="2 3">
    <name type="scientific">Punica granatum</name>
    <name type="common">Pomegranate</name>
    <dbReference type="NCBI Taxonomy" id="22663"/>
    <lineage>
        <taxon>Eukaryota</taxon>
        <taxon>Viridiplantae</taxon>
        <taxon>Streptophyta</taxon>
        <taxon>Embryophyta</taxon>
        <taxon>Tracheophyta</taxon>
        <taxon>Spermatophyta</taxon>
        <taxon>Magnoliopsida</taxon>
        <taxon>eudicotyledons</taxon>
        <taxon>Gunneridae</taxon>
        <taxon>Pentapetalae</taxon>
        <taxon>rosids</taxon>
        <taxon>malvids</taxon>
        <taxon>Myrtales</taxon>
        <taxon>Lythraceae</taxon>
        <taxon>Punica</taxon>
    </lineage>
</organism>